<accession>A0A834RFD6</accession>
<keyword evidence="5" id="KW-0342">GTP-binding</keyword>
<dbReference type="OrthoDB" id="265044at2759"/>
<protein>
    <submittedName>
        <fullName evidence="11">GTP-binding protein</fullName>
    </submittedName>
</protein>
<keyword evidence="13" id="KW-1185">Reference proteome</keyword>
<evidence type="ECO:0000256" key="6">
    <source>
        <dbReference type="ARBA" id="ARBA00023136"/>
    </source>
</evidence>
<evidence type="ECO:0000256" key="1">
    <source>
        <dbReference type="ARBA" id="ARBA00004193"/>
    </source>
</evidence>
<keyword evidence="4" id="KW-0547">Nucleotide-binding</keyword>
<gene>
    <name evidence="11" type="ORF">SSS_2396</name>
</gene>
<evidence type="ECO:0000313" key="11">
    <source>
        <dbReference type="EMBL" id="KAF7492518.1"/>
    </source>
</evidence>
<keyword evidence="6" id="KW-0472">Membrane</keyword>
<dbReference type="PANTHER" id="PTHR46149:SF7">
    <property type="entry name" value="GTP-BINDING PROTEIN DI-RAS2"/>
    <property type="match status" value="1"/>
</dbReference>
<organism evidence="11">
    <name type="scientific">Sarcoptes scabiei</name>
    <name type="common">Itch mite</name>
    <name type="synonym">Acarus scabiei</name>
    <dbReference type="NCBI Taxonomy" id="52283"/>
    <lineage>
        <taxon>Eukaryota</taxon>
        <taxon>Metazoa</taxon>
        <taxon>Ecdysozoa</taxon>
        <taxon>Arthropoda</taxon>
        <taxon>Chelicerata</taxon>
        <taxon>Arachnida</taxon>
        <taxon>Acari</taxon>
        <taxon>Acariformes</taxon>
        <taxon>Sarcoptiformes</taxon>
        <taxon>Astigmata</taxon>
        <taxon>Psoroptidia</taxon>
        <taxon>Sarcoptoidea</taxon>
        <taxon>Sarcoptidae</taxon>
        <taxon>Sarcoptinae</taxon>
        <taxon>Sarcoptes</taxon>
    </lineage>
</organism>
<feature type="region of interest" description="Disordered" evidence="10">
    <location>
        <begin position="202"/>
        <end position="245"/>
    </location>
</feature>
<dbReference type="PRINTS" id="PR00449">
    <property type="entry name" value="RASTRNSFRMNG"/>
</dbReference>
<comment type="subcellular location">
    <subcellularLocation>
        <location evidence="1">Cell membrane</location>
        <topology evidence="1">Lipid-anchor</topology>
    </subcellularLocation>
</comment>
<dbReference type="SMART" id="SM00175">
    <property type="entry name" value="RAB"/>
    <property type="match status" value="1"/>
</dbReference>
<dbReference type="SUPFAM" id="SSF52540">
    <property type="entry name" value="P-loop containing nucleoside triphosphate hydrolases"/>
    <property type="match status" value="1"/>
</dbReference>
<evidence type="ECO:0000256" key="2">
    <source>
        <dbReference type="ARBA" id="ARBA00022475"/>
    </source>
</evidence>
<keyword evidence="7" id="KW-0449">Lipoprotein</keyword>
<dbReference type="AlphaFoldDB" id="A0A834RFD6"/>
<reference evidence="11" key="2">
    <citation type="submission" date="2020-01" db="EMBL/GenBank/DDBJ databases">
        <authorList>
            <person name="Korhonen P.K.K."/>
            <person name="Guangxu M.G."/>
            <person name="Wang T.W."/>
            <person name="Stroehlein A.J.S."/>
            <person name="Young N.D."/>
            <person name="Ang C.-S.A."/>
            <person name="Fernando D.W.F."/>
            <person name="Lu H.L."/>
            <person name="Taylor S.T."/>
            <person name="Ehtesham M.E.M."/>
            <person name="Najaraj S.H.N."/>
            <person name="Harsha G.H.G."/>
            <person name="Madugundu A.M."/>
            <person name="Renuse S.R."/>
            <person name="Holt D.H."/>
            <person name="Pandey A.P."/>
            <person name="Papenfuss A.P."/>
            <person name="Gasser R.B.G."/>
            <person name="Fischer K.F."/>
        </authorList>
    </citation>
    <scope>NUCLEOTIDE SEQUENCE</scope>
    <source>
        <strain evidence="11">SSS_KF_BRIS2020</strain>
    </source>
</reference>
<dbReference type="PROSITE" id="PS51421">
    <property type="entry name" value="RAS"/>
    <property type="match status" value="1"/>
</dbReference>
<dbReference type="FunFam" id="3.40.50.300:FF:000475">
    <property type="entry name" value="GTP-binding protein Rhes"/>
    <property type="match status" value="1"/>
</dbReference>
<evidence type="ECO:0000256" key="3">
    <source>
        <dbReference type="ARBA" id="ARBA00022481"/>
    </source>
</evidence>
<dbReference type="NCBIfam" id="TIGR00231">
    <property type="entry name" value="small_GTP"/>
    <property type="match status" value="1"/>
</dbReference>
<reference evidence="12" key="3">
    <citation type="submission" date="2022-06" db="UniProtKB">
        <authorList>
            <consortium name="EnsemblMetazoa"/>
        </authorList>
    </citation>
    <scope>IDENTIFICATION</scope>
</reference>
<dbReference type="InterPro" id="IPR001806">
    <property type="entry name" value="Small_GTPase"/>
</dbReference>
<dbReference type="InterPro" id="IPR052236">
    <property type="entry name" value="Small_GTPase_RasD"/>
</dbReference>
<feature type="compositionally biased region" description="Polar residues" evidence="10">
    <location>
        <begin position="205"/>
        <end position="218"/>
    </location>
</feature>
<evidence type="ECO:0000256" key="8">
    <source>
        <dbReference type="ARBA" id="ARBA00023289"/>
    </source>
</evidence>
<dbReference type="GO" id="GO:0005525">
    <property type="term" value="F:GTP binding"/>
    <property type="evidence" value="ECO:0007669"/>
    <property type="project" value="UniProtKB-KW"/>
</dbReference>
<dbReference type="PROSITE" id="PS51419">
    <property type="entry name" value="RAB"/>
    <property type="match status" value="1"/>
</dbReference>
<dbReference type="SMART" id="SM00173">
    <property type="entry name" value="RAS"/>
    <property type="match status" value="1"/>
</dbReference>
<dbReference type="GO" id="GO:0003924">
    <property type="term" value="F:GTPase activity"/>
    <property type="evidence" value="ECO:0007669"/>
    <property type="project" value="InterPro"/>
</dbReference>
<evidence type="ECO:0000256" key="10">
    <source>
        <dbReference type="SAM" id="MobiDB-lite"/>
    </source>
</evidence>
<dbReference type="OMA" id="HWQNKER"/>
<dbReference type="SMART" id="SM00174">
    <property type="entry name" value="RHO"/>
    <property type="match status" value="1"/>
</dbReference>
<reference evidence="13" key="1">
    <citation type="journal article" date="2020" name="PLoS Negl. Trop. Dis.">
        <title>High-quality nuclear genome for Sarcoptes scabiei-A critical resource for a neglected parasite.</title>
        <authorList>
            <person name="Korhonen P.K."/>
            <person name="Gasser R.B."/>
            <person name="Ma G."/>
            <person name="Wang T."/>
            <person name="Stroehlein A.J."/>
            <person name="Young N.D."/>
            <person name="Ang C.S."/>
            <person name="Fernando D.D."/>
            <person name="Lu H.C."/>
            <person name="Taylor S."/>
            <person name="Reynolds S.L."/>
            <person name="Mofiz E."/>
            <person name="Najaraj S.H."/>
            <person name="Gowda H."/>
            <person name="Madugundu A."/>
            <person name="Renuse S."/>
            <person name="Holt D."/>
            <person name="Pandey A."/>
            <person name="Papenfuss A.T."/>
            <person name="Fischer K."/>
        </authorList>
    </citation>
    <scope>NUCLEOTIDE SEQUENCE [LARGE SCALE GENOMIC DNA]</scope>
</reference>
<keyword evidence="2" id="KW-1003">Cell membrane</keyword>
<dbReference type="EnsemblMetazoa" id="SSS_2396s_mrna">
    <property type="protein sequence ID" value="KAF7492518.1"/>
    <property type="gene ID" value="SSS_2396"/>
</dbReference>
<dbReference type="InterPro" id="IPR005225">
    <property type="entry name" value="Small_GTP-bd"/>
</dbReference>
<evidence type="ECO:0000313" key="12">
    <source>
        <dbReference type="EnsemblMetazoa" id="KAF7492518.1"/>
    </source>
</evidence>
<dbReference type="Pfam" id="PF00071">
    <property type="entry name" value="Ras"/>
    <property type="match status" value="1"/>
</dbReference>
<evidence type="ECO:0000256" key="4">
    <source>
        <dbReference type="ARBA" id="ARBA00022741"/>
    </source>
</evidence>
<name>A0A834RFD6_SARSC</name>
<dbReference type="GO" id="GO:0005886">
    <property type="term" value="C:plasma membrane"/>
    <property type="evidence" value="ECO:0007669"/>
    <property type="project" value="UniProtKB-SubCell"/>
</dbReference>
<dbReference type="Gene3D" id="3.40.50.300">
    <property type="entry name" value="P-loop containing nucleotide triphosphate hydrolases"/>
    <property type="match status" value="1"/>
</dbReference>
<evidence type="ECO:0000256" key="7">
    <source>
        <dbReference type="ARBA" id="ARBA00023288"/>
    </source>
</evidence>
<evidence type="ECO:0000256" key="5">
    <source>
        <dbReference type="ARBA" id="ARBA00023134"/>
    </source>
</evidence>
<dbReference type="PANTHER" id="PTHR46149">
    <property type="entry name" value="MIP08469P"/>
    <property type="match status" value="1"/>
</dbReference>
<keyword evidence="3" id="KW-0488">Methylation</keyword>
<sequence length="304" mass="34020">MVPKLSLPKIGMPWQSKEKLLLHYKVAIFGASKVGKTSIVRRILPISSFVEEHVPTVEELYQVKFRTRNSDITIALDLLDTSGTYPFPAMRDLAIRTADAFILVYAVDDQDSLDEVSRLKEHILELREHNVPPLVVVANKIDLIESRVIDLNLIDSIISIDWEFGHVECSAKNNENIKRILLQLIRQKIINDRRFYSSMEEKSAIPSTLTPPSSLQMLSNNSIDNSSGSSSESDADISPSRSSTSSDKLFFGEDFYGSLNSLDSGNPKANGKFLFQKPSSIIGDQSDLEIRLMNAFKNPNCIIS</sequence>
<dbReference type="EMBL" id="WVUK01000056">
    <property type="protein sequence ID" value="KAF7492518.1"/>
    <property type="molecule type" value="Genomic_DNA"/>
</dbReference>
<feature type="compositionally biased region" description="Low complexity" evidence="10">
    <location>
        <begin position="219"/>
        <end position="245"/>
    </location>
</feature>
<dbReference type="InterPro" id="IPR027417">
    <property type="entry name" value="P-loop_NTPase"/>
</dbReference>
<comment type="similarity">
    <text evidence="9">Belongs to the small GTPase superfamily. RasD family.</text>
</comment>
<dbReference type="Proteomes" id="UP000070412">
    <property type="component" value="Unassembled WGS sequence"/>
</dbReference>
<evidence type="ECO:0000256" key="9">
    <source>
        <dbReference type="ARBA" id="ARBA00038061"/>
    </source>
</evidence>
<proteinExistence type="inferred from homology"/>
<keyword evidence="8" id="KW-0636">Prenylation</keyword>
<evidence type="ECO:0000313" key="13">
    <source>
        <dbReference type="Proteomes" id="UP000070412"/>
    </source>
</evidence>